<evidence type="ECO:0000256" key="1">
    <source>
        <dbReference type="SAM" id="MobiDB-lite"/>
    </source>
</evidence>
<feature type="compositionally biased region" description="Low complexity" evidence="1">
    <location>
        <begin position="313"/>
        <end position="329"/>
    </location>
</feature>
<dbReference type="KEGG" id="ndi:NDAI_0C00150"/>
<feature type="compositionally biased region" description="Basic residues" evidence="1">
    <location>
        <begin position="374"/>
        <end position="387"/>
    </location>
</feature>
<dbReference type="EMBL" id="HE580269">
    <property type="protein sequence ID" value="CCD23676.1"/>
    <property type="molecule type" value="Genomic_DNA"/>
</dbReference>
<feature type="region of interest" description="Disordered" evidence="1">
    <location>
        <begin position="103"/>
        <end position="237"/>
    </location>
</feature>
<feature type="compositionally biased region" description="Basic and acidic residues" evidence="1">
    <location>
        <begin position="273"/>
        <end position="299"/>
    </location>
</feature>
<feature type="compositionally biased region" description="Basic and acidic residues" evidence="1">
    <location>
        <begin position="388"/>
        <end position="403"/>
    </location>
</feature>
<dbReference type="RefSeq" id="XP_003668919.1">
    <property type="nucleotide sequence ID" value="XM_003668871.1"/>
</dbReference>
<feature type="compositionally biased region" description="Low complexity" evidence="1">
    <location>
        <begin position="404"/>
        <end position="413"/>
    </location>
</feature>
<feature type="compositionally biased region" description="Polar residues" evidence="1">
    <location>
        <begin position="337"/>
        <end position="355"/>
    </location>
</feature>
<dbReference type="GeneID" id="11496451"/>
<evidence type="ECO:0000313" key="3">
    <source>
        <dbReference type="Proteomes" id="UP000000689"/>
    </source>
</evidence>
<feature type="compositionally biased region" description="Basic and acidic residues" evidence="1">
    <location>
        <begin position="358"/>
        <end position="370"/>
    </location>
</feature>
<keyword evidence="3" id="KW-1185">Reference proteome</keyword>
<proteinExistence type="predicted"/>
<feature type="compositionally biased region" description="Basic residues" evidence="1">
    <location>
        <begin position="222"/>
        <end position="231"/>
    </location>
</feature>
<evidence type="ECO:0000313" key="2">
    <source>
        <dbReference type="EMBL" id="CCD23676.1"/>
    </source>
</evidence>
<organism evidence="2 3">
    <name type="scientific">Naumovozyma dairenensis (strain ATCC 10597 / BCRC 20456 / CBS 421 / NBRC 0211 / NRRL Y-12639)</name>
    <name type="common">Saccharomyces dairenensis</name>
    <dbReference type="NCBI Taxonomy" id="1071378"/>
    <lineage>
        <taxon>Eukaryota</taxon>
        <taxon>Fungi</taxon>
        <taxon>Dikarya</taxon>
        <taxon>Ascomycota</taxon>
        <taxon>Saccharomycotina</taxon>
        <taxon>Saccharomycetes</taxon>
        <taxon>Saccharomycetales</taxon>
        <taxon>Saccharomycetaceae</taxon>
        <taxon>Naumovozyma</taxon>
    </lineage>
</organism>
<feature type="compositionally biased region" description="Basic residues" evidence="1">
    <location>
        <begin position="422"/>
        <end position="441"/>
    </location>
</feature>
<accession>G0W7B5</accession>
<dbReference type="HOGENOM" id="CLU_621262_0_0_1"/>
<sequence>MNEGDILHFLLQNDEESTARGEEKNISDNQWLQPETHVVKVKETQDLISKKVNDDRWPVPTHPDSSEDDFTDDLDDLLFMPTKGKNAIVFKPFRMKLGELDKEASVQGEVRNKKSSNRKKAKAETVSKSQVEHDFPRDKLQNADSKRKGSRRKETSVISAKKERTKEIVPKSAEDNSREENVQTDKKSMSRMKLKPNPANSKSTTKPFKESHLKSLNEKLENRRKKNKNWKRNIVSDDVYEPLEPIAFKTRSGEIINAEKIEFIDVTNNKTVQKPESKNRRKEDIKLDKNEGDVKENKKSIRKKKSKRDQGPKTTNTNADTDTNTTSKNAEGHIFDTITQKSSVISTSVTATEVTLESDPRPSQVKDDTQPTKNKNRNRNRNKKGKSKPVDDGNVKEEKKVLDQQDSSSVNDSNPRKENLIKARKGERKRNSRKKSHLTEK</sequence>
<reference evidence="2 3" key="1">
    <citation type="journal article" date="2011" name="Proc. Natl. Acad. Sci. U.S.A.">
        <title>Evolutionary erosion of yeast sex chromosomes by mating-type switching accidents.</title>
        <authorList>
            <person name="Gordon J.L."/>
            <person name="Armisen D."/>
            <person name="Proux-Wera E."/>
            <person name="Oheigeartaigh S.S."/>
            <person name="Byrne K.P."/>
            <person name="Wolfe K.H."/>
        </authorList>
    </citation>
    <scope>NUCLEOTIDE SEQUENCE [LARGE SCALE GENOMIC DNA]</scope>
    <source>
        <strain evidence="3">ATCC 10597 / BCRC 20456 / CBS 421 / NBRC 0211 / NRRL Y-12639</strain>
    </source>
</reference>
<dbReference type="AlphaFoldDB" id="G0W7B5"/>
<feature type="compositionally biased region" description="Basic and acidic residues" evidence="1">
    <location>
        <begin position="122"/>
        <end position="188"/>
    </location>
</feature>
<name>G0W7B5_NAUDC</name>
<feature type="region of interest" description="Disordered" evidence="1">
    <location>
        <begin position="259"/>
        <end position="441"/>
    </location>
</feature>
<protein>
    <submittedName>
        <fullName evidence="2">Uncharacterized protein</fullName>
    </submittedName>
</protein>
<feature type="compositionally biased region" description="Basic and acidic residues" evidence="1">
    <location>
        <begin position="207"/>
        <end position="221"/>
    </location>
</feature>
<dbReference type="Proteomes" id="UP000000689">
    <property type="component" value="Chromosome 3"/>
</dbReference>
<gene>
    <name evidence="2" type="primary">NDAI0C00150</name>
    <name evidence="2" type="ordered locus">NDAI_0C00150</name>
</gene>